<dbReference type="Pfam" id="PF01968">
    <property type="entry name" value="Hydantoinase_A"/>
    <property type="match status" value="1"/>
</dbReference>
<dbReference type="Proteomes" id="UP000319578">
    <property type="component" value="Unassembled WGS sequence"/>
</dbReference>
<dbReference type="Proteomes" id="UP000036834">
    <property type="component" value="Unassembled WGS sequence"/>
</dbReference>
<evidence type="ECO:0000313" key="3">
    <source>
        <dbReference type="EMBL" id="GED67010.1"/>
    </source>
</evidence>
<feature type="domain" description="Hydantoinase/oxoprolinase N-terminal" evidence="2">
    <location>
        <begin position="4"/>
        <end position="173"/>
    </location>
</feature>
<proteinExistence type="predicted"/>
<dbReference type="PANTHER" id="PTHR11365">
    <property type="entry name" value="5-OXOPROLINASE RELATED"/>
    <property type="match status" value="1"/>
</dbReference>
<dbReference type="EMBL" id="LGIQ01000009">
    <property type="protein sequence ID" value="KNB70789.1"/>
    <property type="molecule type" value="Genomic_DNA"/>
</dbReference>
<organism evidence="4 5">
    <name type="scientific">Brevibacillus reuszeri</name>
    <dbReference type="NCBI Taxonomy" id="54915"/>
    <lineage>
        <taxon>Bacteria</taxon>
        <taxon>Bacillati</taxon>
        <taxon>Bacillota</taxon>
        <taxon>Bacilli</taxon>
        <taxon>Bacillales</taxon>
        <taxon>Paenibacillaceae</taxon>
        <taxon>Brevibacillus</taxon>
    </lineage>
</organism>
<dbReference type="GO" id="GO:0016787">
    <property type="term" value="F:hydrolase activity"/>
    <property type="evidence" value="ECO:0007669"/>
    <property type="project" value="InterPro"/>
</dbReference>
<dbReference type="InterPro" id="IPR045079">
    <property type="entry name" value="Oxoprolinase-like"/>
</dbReference>
<protein>
    <submittedName>
        <fullName evidence="4">Hydantoinase subunit beta</fullName>
    </submittedName>
</protein>
<dbReference type="Pfam" id="PF05378">
    <property type="entry name" value="Hydant_A_N"/>
    <property type="match status" value="1"/>
</dbReference>
<evidence type="ECO:0000259" key="1">
    <source>
        <dbReference type="Pfam" id="PF01968"/>
    </source>
</evidence>
<dbReference type="SUPFAM" id="SSF53067">
    <property type="entry name" value="Actin-like ATPase domain"/>
    <property type="match status" value="2"/>
</dbReference>
<reference evidence="5" key="1">
    <citation type="submission" date="2015-07" db="EMBL/GenBank/DDBJ databases">
        <title>Genome sequencing project for genomic taxonomy and phylogenomics of Bacillus-like bacteria.</title>
        <authorList>
            <person name="Liu B."/>
            <person name="Wang J."/>
            <person name="Zhu Y."/>
            <person name="Liu G."/>
            <person name="Chen Q."/>
            <person name="Chen Z."/>
            <person name="Lan J."/>
            <person name="Che J."/>
            <person name="Ge C."/>
            <person name="Shi H."/>
            <person name="Pan Z."/>
            <person name="Liu X."/>
        </authorList>
    </citation>
    <scope>NUCLEOTIDE SEQUENCE [LARGE SCALE GENOMIC DNA]</scope>
    <source>
        <strain evidence="5">DSM 9887</strain>
    </source>
</reference>
<dbReference type="InterPro" id="IPR002821">
    <property type="entry name" value="Hydantoinase_A"/>
</dbReference>
<keyword evidence="6" id="KW-1185">Reference proteome</keyword>
<evidence type="ECO:0000313" key="4">
    <source>
        <dbReference type="EMBL" id="KNB70789.1"/>
    </source>
</evidence>
<dbReference type="STRING" id="54915.ADS79_18185"/>
<dbReference type="EMBL" id="BJON01000002">
    <property type="protein sequence ID" value="GED67010.1"/>
    <property type="molecule type" value="Genomic_DNA"/>
</dbReference>
<dbReference type="Gene3D" id="3.30.420.40">
    <property type="match status" value="1"/>
</dbReference>
<dbReference type="InterPro" id="IPR008040">
    <property type="entry name" value="Hydant_A_N"/>
</dbReference>
<dbReference type="InterPro" id="IPR043129">
    <property type="entry name" value="ATPase_NBD"/>
</dbReference>
<evidence type="ECO:0000259" key="2">
    <source>
        <dbReference type="Pfam" id="PF05378"/>
    </source>
</evidence>
<sequence length="530" mass="56199">MSYRIGIDVGGTHTDAVLLDKDYRVLAKTKTSTTQDVSTGIYEAMREVIAQSGVPREQITYAMLGTTHCTNAIVERKHLNQIAVIRVGAPATLAIKPLIGVPDDLRAHLGKHVYIISGGHEFDGREITKLDEAQLYRIANEIKDKVDSVAVASVFSPVSKEHELRAAEILREVLGEHVPVSLSYEIGSVGLLERENATILNAAIVNVAKTTATGFINALKAEKVDARVFFGQNDGTLMSIEYAMKYPILTIGCGPTNSIRGASYLSGLANALVVDVGGTTTDIGVLVNSFPRESSLAVEIGGARTNFRMPDLISIGLGGGTIVRIQDDGSFTVGPDSVGYQLPQKGLAFGGDTLTTTDVLIALGKSDLGDAEKVAHLDPDILLKVYDRIVEMAEEAIDKMKTSADPVPVILVGGGSILFPEQLKGASQMIRPENFGVANAIGAAISQISGQIDRVFSLDEMGRDQTLEVAKGIAIEEAIAAGAEPSTVEIVEFEDIPLAYLGNATRIRVKAAGTLASVGTASTREQVSNS</sequence>
<dbReference type="PANTHER" id="PTHR11365:SF10">
    <property type="entry name" value="HYDANTOINASE_OXOPROLINASE"/>
    <property type="match status" value="1"/>
</dbReference>
<feature type="domain" description="Hydantoinase A/oxoprolinase" evidence="1">
    <location>
        <begin position="194"/>
        <end position="365"/>
    </location>
</feature>
<accession>A0A0K9YPZ4</accession>
<name>A0A0K9YPZ4_9BACL</name>
<evidence type="ECO:0000313" key="5">
    <source>
        <dbReference type="Proteomes" id="UP000036834"/>
    </source>
</evidence>
<reference evidence="4" key="2">
    <citation type="submission" date="2015-07" db="EMBL/GenBank/DDBJ databases">
        <title>MeaNS - Measles Nucleotide Surveillance Program.</title>
        <authorList>
            <person name="Tran T."/>
            <person name="Druce J."/>
        </authorList>
    </citation>
    <scope>NUCLEOTIDE SEQUENCE</scope>
    <source>
        <strain evidence="4">DSM 9887</strain>
    </source>
</reference>
<dbReference type="OrthoDB" id="9768323at2"/>
<comment type="caution">
    <text evidence="4">The sequence shown here is derived from an EMBL/GenBank/DDBJ whole genome shotgun (WGS) entry which is preliminary data.</text>
</comment>
<gene>
    <name evidence="4" type="ORF">ADS79_18185</name>
    <name evidence="3" type="ORF">BRE01_07120</name>
</gene>
<reference evidence="3 6" key="3">
    <citation type="submission" date="2019-06" db="EMBL/GenBank/DDBJ databases">
        <title>Whole genome shotgun sequence of Brevibacillus reuszeri NBRC 15719.</title>
        <authorList>
            <person name="Hosoyama A."/>
            <person name="Uohara A."/>
            <person name="Ohji S."/>
            <person name="Ichikawa N."/>
        </authorList>
    </citation>
    <scope>NUCLEOTIDE SEQUENCE [LARGE SCALE GENOMIC DNA]</scope>
    <source>
        <strain evidence="3 6">NBRC 15719</strain>
    </source>
</reference>
<evidence type="ECO:0000313" key="6">
    <source>
        <dbReference type="Proteomes" id="UP000319578"/>
    </source>
</evidence>
<dbReference type="AlphaFoldDB" id="A0A0K9YPZ4"/>
<dbReference type="RefSeq" id="WP_049739809.1">
    <property type="nucleotide sequence ID" value="NZ_BJON01000002.1"/>
</dbReference>
<dbReference type="PATRIC" id="fig|54915.3.peg.2725"/>